<dbReference type="Pfam" id="PF18962">
    <property type="entry name" value="Por_Secre_tail"/>
    <property type="match status" value="1"/>
</dbReference>
<keyword evidence="3" id="KW-0858">Xylan degradation</keyword>
<keyword evidence="4" id="KW-0732">Signal</keyword>
<dbReference type="InterPro" id="IPR026444">
    <property type="entry name" value="Secre_tail"/>
</dbReference>
<keyword evidence="6" id="KW-0119">Carbohydrate metabolism</keyword>
<dbReference type="PANTHER" id="PTHR38050">
    <property type="match status" value="1"/>
</dbReference>
<keyword evidence="5" id="KW-0378">Hydrolase</keyword>
<evidence type="ECO:0000256" key="5">
    <source>
        <dbReference type="ARBA" id="ARBA00022801"/>
    </source>
</evidence>
<dbReference type="InterPro" id="IPR010126">
    <property type="entry name" value="Esterase_phb"/>
</dbReference>
<evidence type="ECO:0000256" key="6">
    <source>
        <dbReference type="ARBA" id="ARBA00023277"/>
    </source>
</evidence>
<protein>
    <recommendedName>
        <fullName evidence="8">Secretion system C-terminal sorting domain-containing protein</fullName>
    </recommendedName>
</protein>
<dbReference type="NCBIfam" id="TIGR04183">
    <property type="entry name" value="Por_Secre_tail"/>
    <property type="match status" value="1"/>
</dbReference>
<evidence type="ECO:0000256" key="2">
    <source>
        <dbReference type="ARBA" id="ARBA00022525"/>
    </source>
</evidence>
<keyword evidence="2" id="KW-0964">Secreted</keyword>
<dbReference type="Pfam" id="PF10503">
    <property type="entry name" value="Esterase_PHB"/>
    <property type="match status" value="1"/>
</dbReference>
<keyword evidence="7" id="KW-0624">Polysaccharide degradation</keyword>
<evidence type="ECO:0000256" key="4">
    <source>
        <dbReference type="ARBA" id="ARBA00022729"/>
    </source>
</evidence>
<reference evidence="9 10" key="1">
    <citation type="journal article" date="2019" name="Int. J. Syst. Evol. Microbiol.">
        <title>The Global Catalogue of Microorganisms (GCM) 10K type strain sequencing project: providing services to taxonomists for standard genome sequencing and annotation.</title>
        <authorList>
            <consortium name="The Broad Institute Genomics Platform"/>
            <consortium name="The Broad Institute Genome Sequencing Center for Infectious Disease"/>
            <person name="Wu L."/>
            <person name="Ma J."/>
        </authorList>
    </citation>
    <scope>NUCLEOTIDE SEQUENCE [LARGE SCALE GENOMIC DNA]</scope>
    <source>
        <strain evidence="9 10">JCM 16083</strain>
    </source>
</reference>
<evidence type="ECO:0000256" key="7">
    <source>
        <dbReference type="ARBA" id="ARBA00023326"/>
    </source>
</evidence>
<dbReference type="InterPro" id="IPR043595">
    <property type="entry name" value="FaeB/C/D"/>
</dbReference>
<organism evidence="9 10">
    <name type="scientific">Wandonia haliotis</name>
    <dbReference type="NCBI Taxonomy" id="574963"/>
    <lineage>
        <taxon>Bacteria</taxon>
        <taxon>Pseudomonadati</taxon>
        <taxon>Bacteroidota</taxon>
        <taxon>Flavobacteriia</taxon>
        <taxon>Flavobacteriales</taxon>
        <taxon>Crocinitomicaceae</taxon>
        <taxon>Wandonia</taxon>
    </lineage>
</organism>
<evidence type="ECO:0000256" key="1">
    <source>
        <dbReference type="ARBA" id="ARBA00004613"/>
    </source>
</evidence>
<evidence type="ECO:0000259" key="8">
    <source>
        <dbReference type="Pfam" id="PF18962"/>
    </source>
</evidence>
<dbReference type="InterPro" id="IPR029058">
    <property type="entry name" value="AB_hydrolase_fold"/>
</dbReference>
<dbReference type="EMBL" id="BAAAFH010000001">
    <property type="protein sequence ID" value="GAA0873612.1"/>
    <property type="molecule type" value="Genomic_DNA"/>
</dbReference>
<comment type="subcellular location">
    <subcellularLocation>
        <location evidence="1">Secreted</location>
    </subcellularLocation>
</comment>
<comment type="caution">
    <text evidence="9">The sequence shown here is derived from an EMBL/GenBank/DDBJ whole genome shotgun (WGS) entry which is preliminary data.</text>
</comment>
<evidence type="ECO:0000313" key="10">
    <source>
        <dbReference type="Proteomes" id="UP001501126"/>
    </source>
</evidence>
<dbReference type="Gene3D" id="3.40.50.1820">
    <property type="entry name" value="alpha/beta hydrolase"/>
    <property type="match status" value="1"/>
</dbReference>
<feature type="domain" description="Secretion system C-terminal sorting" evidence="8">
    <location>
        <begin position="309"/>
        <end position="379"/>
    </location>
</feature>
<dbReference type="Proteomes" id="UP001501126">
    <property type="component" value="Unassembled WGS sequence"/>
</dbReference>
<sequence length="382" mass="41784">MLLRYVLFLIFSIGGLKHTLTQNTVNGTLSFGGIERSYSFYVPASYTPGTPAPLVINLHGLGTDGAYQAQYRDFRPIADTAGFIVVHPDGSTLFGQRFWNYGNVLGSTVDDVGFLESLIDVIAAQYTINQERVYCVGMSNGSFMSYYLACQSNRFAAIGAVTGSMSVTMYNDCMPQYPMPVIHIHGTEDGVNPYGGNSTMKGIEEVVLFWANQNGCNLTPEVTSVPDNNTNDNATAQRVVYSGGINGHTVELFKVIGGGHTWPGTVVPGSTGNVCLDFKAEIEIWRFFNQYQRAEQASIPEFKESNVTVWPNPTSLEAIYLKAEGNPIHTIVITDQSGREVVRQTGDDIQSVRVSKLSPGSYLLKGAGKQYSFSEKLIIVKK</sequence>
<dbReference type="SUPFAM" id="SSF53474">
    <property type="entry name" value="alpha/beta-Hydrolases"/>
    <property type="match status" value="1"/>
</dbReference>
<evidence type="ECO:0000313" key="9">
    <source>
        <dbReference type="EMBL" id="GAA0873612.1"/>
    </source>
</evidence>
<dbReference type="PANTHER" id="PTHR38050:SF2">
    <property type="entry name" value="FERULOYL ESTERASE C-RELATED"/>
    <property type="match status" value="1"/>
</dbReference>
<keyword evidence="10" id="KW-1185">Reference proteome</keyword>
<accession>A0ABN1MK55</accession>
<evidence type="ECO:0000256" key="3">
    <source>
        <dbReference type="ARBA" id="ARBA00022651"/>
    </source>
</evidence>
<gene>
    <name evidence="9" type="ORF">GCM10009118_00200</name>
</gene>
<dbReference type="RefSeq" id="WP_343783815.1">
    <property type="nucleotide sequence ID" value="NZ_BAAAFH010000001.1"/>
</dbReference>
<proteinExistence type="predicted"/>
<name>A0ABN1MK55_9FLAO</name>